<comment type="caution">
    <text evidence="14">The sequence shown here is derived from an EMBL/GenBank/DDBJ whole genome shotgun (WGS) entry which is preliminary data.</text>
</comment>
<evidence type="ECO:0000256" key="7">
    <source>
        <dbReference type="ARBA" id="ARBA00023136"/>
    </source>
</evidence>
<evidence type="ECO:0000256" key="8">
    <source>
        <dbReference type="ARBA" id="ARBA00023143"/>
    </source>
</evidence>
<evidence type="ECO:0000256" key="2">
    <source>
        <dbReference type="ARBA" id="ARBA00004651"/>
    </source>
</evidence>
<keyword evidence="6 11" id="KW-1133">Transmembrane helix</keyword>
<protein>
    <recommendedName>
        <fullName evidence="9">Flagellar M-ring protein</fullName>
    </recommendedName>
</protein>
<evidence type="ECO:0000259" key="13">
    <source>
        <dbReference type="Pfam" id="PF08345"/>
    </source>
</evidence>
<dbReference type="GO" id="GO:0071973">
    <property type="term" value="P:bacterial-type flagellum-dependent cell motility"/>
    <property type="evidence" value="ECO:0007669"/>
    <property type="project" value="InterPro"/>
</dbReference>
<proteinExistence type="inferred from homology"/>
<evidence type="ECO:0000256" key="1">
    <source>
        <dbReference type="ARBA" id="ARBA00004117"/>
    </source>
</evidence>
<dbReference type="InterPro" id="IPR013556">
    <property type="entry name" value="Flag_M-ring_C"/>
</dbReference>
<evidence type="ECO:0000256" key="5">
    <source>
        <dbReference type="ARBA" id="ARBA00022692"/>
    </source>
</evidence>
<keyword evidence="14" id="KW-0969">Cilium</keyword>
<sequence>MPGRGRVASVQAPIPGQTIVSVTGYGNVQVGLEFLKSLGAARLAAMGAVAAALIGFFAFLIIHLSAVKMVPLYTDLDFEDSGAVVRELERRGIAYELRYEGSTVLVPEPDVLRLRMDLASSGLPSGGGVGYEIFDRGDTLGATSFVQGINHLRALEGELARTIRALDRVASARVHLVIPERRLFARDTVPPSASIVLKTRGALSETQIRAIRHLVASAVEGMTPGRVAIVDEAGRLLADGDGDADAGSLLVLDNRRQAIEAKMRSQIEDILASIVGPDRVRVQVTAELEHNRVTQTVDQFDPDGRVVRSSQLREETSNVTEPADNGGVTVGNELPGANAEAAGMASENTSRSEEVTNYEISRTTKTEVIEPGRIRRLSVAVVVDGIYTQNANGELVYEPRPQEQLDRLAALVRSAVGFDQERGDTVEIANLRFAEGPRGIPTEEETSFLPALSSAELMRLVELGVLFLVALLVLLFVARPLVRRILSPEATAPIALEAPATANAEAPGLVAQLEGPAGTSLALPPSPTEDAIDFAQQIGEVQQSSLRKVGELIDQNPTEALNIIRNWIHAPAAS</sequence>
<gene>
    <name evidence="14" type="ORF">EDC22_101278</name>
</gene>
<dbReference type="InterPro" id="IPR000067">
    <property type="entry name" value="FlgMring_FliF"/>
</dbReference>
<feature type="domain" description="Flagellar M-ring C-terminal" evidence="13">
    <location>
        <begin position="271"/>
        <end position="433"/>
    </location>
</feature>
<keyword evidence="15" id="KW-1185">Reference proteome</keyword>
<dbReference type="InterPro" id="IPR043427">
    <property type="entry name" value="YscJ/FliF"/>
</dbReference>
<feature type="transmembrane region" description="Helical" evidence="11">
    <location>
        <begin position="457"/>
        <end position="478"/>
    </location>
</feature>
<evidence type="ECO:0000256" key="11">
    <source>
        <dbReference type="SAM" id="Phobius"/>
    </source>
</evidence>
<keyword evidence="5 11" id="KW-0812">Transmembrane</keyword>
<evidence type="ECO:0000313" key="14">
    <source>
        <dbReference type="EMBL" id="TCT13412.1"/>
    </source>
</evidence>
<evidence type="ECO:0000256" key="9">
    <source>
        <dbReference type="PIRNR" id="PIRNR004862"/>
    </source>
</evidence>
<keyword evidence="4" id="KW-1003">Cell membrane</keyword>
<keyword evidence="14" id="KW-0966">Cell projection</keyword>
<evidence type="ECO:0000259" key="12">
    <source>
        <dbReference type="Pfam" id="PF01514"/>
    </source>
</evidence>
<feature type="region of interest" description="Disordered" evidence="10">
    <location>
        <begin position="309"/>
        <end position="335"/>
    </location>
</feature>
<comment type="similarity">
    <text evidence="3 9">Belongs to the FliF family.</text>
</comment>
<accession>A0A4R3MIF4</accession>
<dbReference type="GO" id="GO:0005886">
    <property type="term" value="C:plasma membrane"/>
    <property type="evidence" value="ECO:0007669"/>
    <property type="project" value="UniProtKB-SubCell"/>
</dbReference>
<dbReference type="GO" id="GO:0009431">
    <property type="term" value="C:bacterial-type flagellum basal body, MS ring"/>
    <property type="evidence" value="ECO:0007669"/>
    <property type="project" value="InterPro"/>
</dbReference>
<name>A0A4R3MIF4_9HYPH</name>
<dbReference type="PANTHER" id="PTHR30046">
    <property type="entry name" value="FLAGELLAR M-RING PROTEIN"/>
    <property type="match status" value="1"/>
</dbReference>
<dbReference type="InterPro" id="IPR045851">
    <property type="entry name" value="AMP-bd_C_sf"/>
</dbReference>
<feature type="transmembrane region" description="Helical" evidence="11">
    <location>
        <begin position="43"/>
        <end position="64"/>
    </location>
</feature>
<dbReference type="Proteomes" id="UP000295678">
    <property type="component" value="Unassembled WGS sequence"/>
</dbReference>
<reference evidence="14 15" key="1">
    <citation type="submission" date="2019-03" db="EMBL/GenBank/DDBJ databases">
        <title>Genomic Encyclopedia of Type Strains, Phase IV (KMG-IV): sequencing the most valuable type-strain genomes for metagenomic binning, comparative biology and taxonomic classification.</title>
        <authorList>
            <person name="Goeker M."/>
        </authorList>
    </citation>
    <scope>NUCLEOTIDE SEQUENCE [LARGE SCALE GENOMIC DNA]</scope>
    <source>
        <strain evidence="14 15">DSM 19345</strain>
    </source>
</reference>
<evidence type="ECO:0000256" key="4">
    <source>
        <dbReference type="ARBA" id="ARBA00022475"/>
    </source>
</evidence>
<dbReference type="PANTHER" id="PTHR30046:SF0">
    <property type="entry name" value="FLAGELLAR M-RING PROTEIN"/>
    <property type="match status" value="1"/>
</dbReference>
<dbReference type="Gene3D" id="3.30.300.30">
    <property type="match status" value="1"/>
</dbReference>
<dbReference type="InterPro" id="IPR006182">
    <property type="entry name" value="FliF_N_dom"/>
</dbReference>
<keyword evidence="14" id="KW-0282">Flagellum</keyword>
<feature type="domain" description="Flagellar M-ring N-terminal" evidence="12">
    <location>
        <begin position="67"/>
        <end position="238"/>
    </location>
</feature>
<keyword evidence="8 9" id="KW-0975">Bacterial flagellum</keyword>
<dbReference type="GO" id="GO:0003774">
    <property type="term" value="F:cytoskeletal motor activity"/>
    <property type="evidence" value="ECO:0007669"/>
    <property type="project" value="InterPro"/>
</dbReference>
<evidence type="ECO:0000256" key="6">
    <source>
        <dbReference type="ARBA" id="ARBA00022989"/>
    </source>
</evidence>
<keyword evidence="7 11" id="KW-0472">Membrane</keyword>
<dbReference type="NCBIfam" id="TIGR00206">
    <property type="entry name" value="fliF"/>
    <property type="match status" value="1"/>
</dbReference>
<dbReference type="AlphaFoldDB" id="A0A4R3MIF4"/>
<organism evidence="14 15">
    <name type="scientific">Tepidamorphus gemmatus</name>
    <dbReference type="NCBI Taxonomy" id="747076"/>
    <lineage>
        <taxon>Bacteria</taxon>
        <taxon>Pseudomonadati</taxon>
        <taxon>Pseudomonadota</taxon>
        <taxon>Alphaproteobacteria</taxon>
        <taxon>Hyphomicrobiales</taxon>
        <taxon>Tepidamorphaceae</taxon>
        <taxon>Tepidamorphus</taxon>
    </lineage>
</organism>
<comment type="subcellular location">
    <subcellularLocation>
        <location evidence="1 9">Bacterial flagellum basal body</location>
    </subcellularLocation>
    <subcellularLocation>
        <location evidence="2">Cell membrane</location>
        <topology evidence="2">Multi-pass membrane protein</topology>
    </subcellularLocation>
</comment>
<dbReference type="PRINTS" id="PR01009">
    <property type="entry name" value="FLGMRINGFLIF"/>
</dbReference>
<dbReference type="EMBL" id="SMAK01000001">
    <property type="protein sequence ID" value="TCT13412.1"/>
    <property type="molecule type" value="Genomic_DNA"/>
</dbReference>
<dbReference type="Pfam" id="PF08345">
    <property type="entry name" value="YscJ_FliF_C"/>
    <property type="match status" value="1"/>
</dbReference>
<dbReference type="Pfam" id="PF01514">
    <property type="entry name" value="YscJ_FliF"/>
    <property type="match status" value="1"/>
</dbReference>
<evidence type="ECO:0000256" key="3">
    <source>
        <dbReference type="ARBA" id="ARBA00007971"/>
    </source>
</evidence>
<comment type="function">
    <text evidence="9">The M ring may be actively involved in energy transduction.</text>
</comment>
<dbReference type="PIRSF" id="PIRSF004862">
    <property type="entry name" value="FliF"/>
    <property type="match status" value="1"/>
</dbReference>
<evidence type="ECO:0000313" key="15">
    <source>
        <dbReference type="Proteomes" id="UP000295678"/>
    </source>
</evidence>
<evidence type="ECO:0000256" key="10">
    <source>
        <dbReference type="SAM" id="MobiDB-lite"/>
    </source>
</evidence>